<keyword evidence="9" id="KW-0445">Lipid transport</keyword>
<comment type="caution">
    <text evidence="16">The sequence shown here is derived from an EMBL/GenBank/DDBJ whole genome shotgun (WGS) entry which is preliminary data.</text>
</comment>
<dbReference type="Pfam" id="PF00168">
    <property type="entry name" value="C2"/>
    <property type="match status" value="1"/>
</dbReference>
<dbReference type="GO" id="GO:0016020">
    <property type="term" value="C:membrane"/>
    <property type="evidence" value="ECO:0007669"/>
    <property type="project" value="UniProtKB-SubCell"/>
</dbReference>
<evidence type="ECO:0000256" key="5">
    <source>
        <dbReference type="ARBA" id="ARBA00022723"/>
    </source>
</evidence>
<dbReference type="SUPFAM" id="SSF49562">
    <property type="entry name" value="C2 domain (Calcium/lipid-binding domain, CaLB)"/>
    <property type="match status" value="1"/>
</dbReference>
<evidence type="ECO:0000313" key="17">
    <source>
        <dbReference type="Proteomes" id="UP001255856"/>
    </source>
</evidence>
<evidence type="ECO:0000256" key="8">
    <source>
        <dbReference type="ARBA" id="ARBA00022989"/>
    </source>
</evidence>
<evidence type="ECO:0000256" key="10">
    <source>
        <dbReference type="ARBA" id="ARBA00023121"/>
    </source>
</evidence>
<keyword evidence="7" id="KW-0106">Calcium</keyword>
<dbReference type="InterPro" id="IPR045050">
    <property type="entry name" value="Synaptotagmin_plant"/>
</dbReference>
<keyword evidence="8" id="KW-1133">Transmembrane helix</keyword>
<dbReference type="InterPro" id="IPR031468">
    <property type="entry name" value="SMP_LBD"/>
</dbReference>
<dbReference type="Gene3D" id="2.60.40.150">
    <property type="entry name" value="C2 domain"/>
    <property type="match status" value="1"/>
</dbReference>
<feature type="coiled-coil region" evidence="12">
    <location>
        <begin position="316"/>
        <end position="447"/>
    </location>
</feature>
<dbReference type="GO" id="GO:0006869">
    <property type="term" value="P:lipid transport"/>
    <property type="evidence" value="ECO:0007669"/>
    <property type="project" value="UniProtKB-KW"/>
</dbReference>
<sequence>MAPPPAGGRSRSALAAAGRKKQKAEQGKASVVALAAAAEHAPAILAPGEPIFKSESLGSVKPDARLELTTSAGGFASGAEEPGAPHVAAQNGADSGAEVAPAPRSEPYRFEHRESIRALPPKVTEVSAPEAFSLLSGLGPAAQVAPAGLPPTQSKDALAYRPASNSLFGSEAVANLEGRYRPPSSNDAARPPLFGGLGANSGSALFGAGDDAFAGRPSLGPAGSTAAPSEAASRLSDDPPPHELRGAHDDAASVWSVHSGALDPGMQAAKRADFGDLERHIAELTEERFALQRALAASAERQAEVASEQEGVVAACNAQAARVEALQAELEALHVQLAEAMDREESVARHRDALAHAAAAADERAQDLAREVVALEERVLQLTSAALRGLNEDDGAAASQAQAAELASLQRRLALTESARAELASDLDALREENAALKDQLRAMFAAEAAREEEAGAAEAAGAAAAPVGQDRQGVPAVRTLPATEPEELKPAVSPLAAVASPRTPGSVFASAEGKADALPHLPEAIRALLPASLVVLDEDSGPALVESEAVASSVEGIFRLLRALRGQQAEQACRIREQQLGTLVSKRFLPVEPSPYIAGLSEEADGKADDEAPLVQGSPVGAKEMAVLRDSSLWLTDPDHHRVRFLGTILQLIWPVMSGAVYKEVMVQAKQPLEDACKMTGGLVKSIEIVKLDLGTIPPKIDSVRVLQAEGDELIVESPLFWGSNLSVDVAVVLAAPKLGLIKVPVTVSNVQVKAHARFTIKPLVETLPCVGGVTISLLEAPYVNLDCHLANSADLVALPFIPEILTMAIKMVVGSMLVLPNEMSFPIMENYGVPPPPQGMLRVKVVRGNKLKSQLLDKVDPYVTVEVREGKALQTSTINNNTHPEWNEDMIFVVDDPLKQSIKITCWDSDIMSSDVVGVAEIPLSDADFILRPRQISKATFPIREAPPKDDAVEHPEASQEVGEKVRELKGETRTDAQQAGAVVHIGPGGPLSPESEDEEEAQREEGSSGKGFLSRLGCGYAAGSTSGFADMH</sequence>
<evidence type="ECO:0000256" key="7">
    <source>
        <dbReference type="ARBA" id="ARBA00022837"/>
    </source>
</evidence>
<accession>A0AAD9IQ59</accession>
<feature type="compositionally biased region" description="Basic and acidic residues" evidence="13">
    <location>
        <begin position="235"/>
        <end position="247"/>
    </location>
</feature>
<evidence type="ECO:0000256" key="13">
    <source>
        <dbReference type="SAM" id="MobiDB-lite"/>
    </source>
</evidence>
<comment type="similarity">
    <text evidence="2">Belongs to the synaptotagmin family.</text>
</comment>
<dbReference type="PROSITE" id="PS51847">
    <property type="entry name" value="SMP"/>
    <property type="match status" value="1"/>
</dbReference>
<name>A0AAD9IQ59_PROWI</name>
<feature type="region of interest" description="Disordered" evidence="13">
    <location>
        <begin position="972"/>
        <end position="1019"/>
    </location>
</feature>
<evidence type="ECO:0000256" key="4">
    <source>
        <dbReference type="ARBA" id="ARBA00022692"/>
    </source>
</evidence>
<dbReference type="InterPro" id="IPR035892">
    <property type="entry name" value="C2_domain_sf"/>
</dbReference>
<keyword evidence="10" id="KW-0446">Lipid-binding</keyword>
<feature type="region of interest" description="Disordered" evidence="13">
    <location>
        <begin position="1"/>
        <end position="26"/>
    </location>
</feature>
<dbReference type="PANTHER" id="PTHR10774:SF190">
    <property type="entry name" value="C2 CALCIUM_LIPID-BINDING ENDONUCLEASE_EXONUCLEASE_PHOSPHATASE-RELATED"/>
    <property type="match status" value="1"/>
</dbReference>
<evidence type="ECO:0000256" key="6">
    <source>
        <dbReference type="ARBA" id="ARBA00022737"/>
    </source>
</evidence>
<dbReference type="PROSITE" id="PS50004">
    <property type="entry name" value="C2"/>
    <property type="match status" value="1"/>
</dbReference>
<keyword evidence="11" id="KW-0472">Membrane</keyword>
<dbReference type="PANTHER" id="PTHR10774">
    <property type="entry name" value="EXTENDED SYNAPTOTAGMIN-RELATED"/>
    <property type="match status" value="1"/>
</dbReference>
<keyword evidence="5" id="KW-0479">Metal-binding</keyword>
<dbReference type="InterPro" id="IPR000008">
    <property type="entry name" value="C2_dom"/>
</dbReference>
<dbReference type="Proteomes" id="UP001255856">
    <property type="component" value="Unassembled WGS sequence"/>
</dbReference>
<gene>
    <name evidence="16" type="ORF">QBZ16_000791</name>
</gene>
<evidence type="ECO:0000259" key="15">
    <source>
        <dbReference type="PROSITE" id="PS51847"/>
    </source>
</evidence>
<evidence type="ECO:0000259" key="14">
    <source>
        <dbReference type="PROSITE" id="PS50004"/>
    </source>
</evidence>
<comment type="subcellular location">
    <subcellularLocation>
        <location evidence="1">Membrane</location>
        <topology evidence="1">Single-pass membrane protein</topology>
    </subcellularLocation>
</comment>
<keyword evidence="4" id="KW-0812">Transmembrane</keyword>
<evidence type="ECO:0000256" key="11">
    <source>
        <dbReference type="ARBA" id="ARBA00023136"/>
    </source>
</evidence>
<dbReference type="SMART" id="SM00239">
    <property type="entry name" value="C2"/>
    <property type="match status" value="1"/>
</dbReference>
<dbReference type="CDD" id="cd21677">
    <property type="entry name" value="SMP_SYT"/>
    <property type="match status" value="1"/>
</dbReference>
<evidence type="ECO:0000256" key="1">
    <source>
        <dbReference type="ARBA" id="ARBA00004167"/>
    </source>
</evidence>
<dbReference type="Pfam" id="PF17047">
    <property type="entry name" value="SMP_LBD"/>
    <property type="match status" value="1"/>
</dbReference>
<keyword evidence="12" id="KW-0175">Coiled coil</keyword>
<dbReference type="GO" id="GO:0005783">
    <property type="term" value="C:endoplasmic reticulum"/>
    <property type="evidence" value="ECO:0007669"/>
    <property type="project" value="TreeGrafter"/>
</dbReference>
<dbReference type="AlphaFoldDB" id="A0AAD9IQ59"/>
<keyword evidence="17" id="KW-1185">Reference proteome</keyword>
<dbReference type="CDD" id="cd00030">
    <property type="entry name" value="C2"/>
    <property type="match status" value="1"/>
</dbReference>
<evidence type="ECO:0000256" key="2">
    <source>
        <dbReference type="ARBA" id="ARBA00006996"/>
    </source>
</evidence>
<dbReference type="EMBL" id="JASFZW010000001">
    <property type="protein sequence ID" value="KAK2080937.1"/>
    <property type="molecule type" value="Genomic_DNA"/>
</dbReference>
<organism evidence="16 17">
    <name type="scientific">Prototheca wickerhamii</name>
    <dbReference type="NCBI Taxonomy" id="3111"/>
    <lineage>
        <taxon>Eukaryota</taxon>
        <taxon>Viridiplantae</taxon>
        <taxon>Chlorophyta</taxon>
        <taxon>core chlorophytes</taxon>
        <taxon>Trebouxiophyceae</taxon>
        <taxon>Chlorellales</taxon>
        <taxon>Chlorellaceae</taxon>
        <taxon>Prototheca</taxon>
    </lineage>
</organism>
<feature type="domain" description="C2" evidence="14">
    <location>
        <begin position="821"/>
        <end position="939"/>
    </location>
</feature>
<keyword evidence="6" id="KW-0677">Repeat</keyword>
<dbReference type="GO" id="GO:0008289">
    <property type="term" value="F:lipid binding"/>
    <property type="evidence" value="ECO:0007669"/>
    <property type="project" value="UniProtKB-KW"/>
</dbReference>
<dbReference type="GO" id="GO:0046872">
    <property type="term" value="F:metal ion binding"/>
    <property type="evidence" value="ECO:0007669"/>
    <property type="project" value="UniProtKB-KW"/>
</dbReference>
<feature type="region of interest" description="Disordered" evidence="13">
    <location>
        <begin position="71"/>
        <end position="108"/>
    </location>
</feature>
<feature type="region of interest" description="Disordered" evidence="13">
    <location>
        <begin position="216"/>
        <end position="247"/>
    </location>
</feature>
<feature type="domain" description="SMP-LTD" evidence="15">
    <location>
        <begin position="640"/>
        <end position="830"/>
    </location>
</feature>
<reference evidence="16" key="1">
    <citation type="submission" date="2021-01" db="EMBL/GenBank/DDBJ databases">
        <authorList>
            <person name="Eckstrom K.M.E."/>
        </authorList>
    </citation>
    <scope>NUCLEOTIDE SEQUENCE</scope>
    <source>
        <strain evidence="16">UVCC 0001</strain>
    </source>
</reference>
<feature type="compositionally biased region" description="Low complexity" evidence="13">
    <location>
        <begin position="7"/>
        <end position="17"/>
    </location>
</feature>
<evidence type="ECO:0000256" key="12">
    <source>
        <dbReference type="SAM" id="Coils"/>
    </source>
</evidence>
<proteinExistence type="inferred from homology"/>
<evidence type="ECO:0000313" key="16">
    <source>
        <dbReference type="EMBL" id="KAK2080937.1"/>
    </source>
</evidence>
<protein>
    <submittedName>
        <fullName evidence="16">Uncharacterized protein</fullName>
    </submittedName>
</protein>
<keyword evidence="3" id="KW-0813">Transport</keyword>
<evidence type="ECO:0000256" key="9">
    <source>
        <dbReference type="ARBA" id="ARBA00023055"/>
    </source>
</evidence>
<dbReference type="InterPro" id="IPR039010">
    <property type="entry name" value="Synaptotagmin_SMP"/>
</dbReference>
<evidence type="ECO:0000256" key="3">
    <source>
        <dbReference type="ARBA" id="ARBA00022448"/>
    </source>
</evidence>